<sequence length="150" mass="17841">MGRIVEHWFHPNNEQLIIKRKDFLTLILLSKKSMRLTPLVANRTSYRLESQLLPKENILCRAGISATTKWPYNEYTEKHLYGGEKNMPCIDYEYQLIVHFWNLSYYQIGIYYISLKLMSKSSNLSYYQINLYLSEVEQLESQAILPNHIE</sequence>
<protein>
    <submittedName>
        <fullName evidence="1">Uncharacterized protein</fullName>
    </submittedName>
</protein>
<keyword evidence="2" id="KW-1185">Reference proteome</keyword>
<reference evidence="1" key="2">
    <citation type="submission" date="2023-02" db="EMBL/GenBank/DDBJ databases">
        <authorList>
            <person name="Swenson N.G."/>
            <person name="Wegrzyn J.L."/>
            <person name="Mcevoy S.L."/>
        </authorList>
    </citation>
    <scope>NUCLEOTIDE SEQUENCE</scope>
    <source>
        <strain evidence="1">91603</strain>
        <tissue evidence="1">Leaf</tissue>
    </source>
</reference>
<organism evidence="1 2">
    <name type="scientific">Acer negundo</name>
    <name type="common">Box elder</name>
    <dbReference type="NCBI Taxonomy" id="4023"/>
    <lineage>
        <taxon>Eukaryota</taxon>
        <taxon>Viridiplantae</taxon>
        <taxon>Streptophyta</taxon>
        <taxon>Embryophyta</taxon>
        <taxon>Tracheophyta</taxon>
        <taxon>Spermatophyta</taxon>
        <taxon>Magnoliopsida</taxon>
        <taxon>eudicotyledons</taxon>
        <taxon>Gunneridae</taxon>
        <taxon>Pentapetalae</taxon>
        <taxon>rosids</taxon>
        <taxon>malvids</taxon>
        <taxon>Sapindales</taxon>
        <taxon>Sapindaceae</taxon>
        <taxon>Hippocastanoideae</taxon>
        <taxon>Acereae</taxon>
        <taxon>Acer</taxon>
    </lineage>
</organism>
<evidence type="ECO:0000313" key="1">
    <source>
        <dbReference type="EMBL" id="KAI9174145.1"/>
    </source>
</evidence>
<reference evidence="1" key="1">
    <citation type="journal article" date="2022" name="Plant J.">
        <title>Strategies of tolerance reflected in two North American maple genomes.</title>
        <authorList>
            <person name="McEvoy S.L."/>
            <person name="Sezen U.U."/>
            <person name="Trouern-Trend A."/>
            <person name="McMahon S.M."/>
            <person name="Schaberg P.G."/>
            <person name="Yang J."/>
            <person name="Wegrzyn J.L."/>
            <person name="Swenson N.G."/>
        </authorList>
    </citation>
    <scope>NUCLEOTIDE SEQUENCE</scope>
    <source>
        <strain evidence="1">91603</strain>
    </source>
</reference>
<proteinExistence type="predicted"/>
<name>A0AAD5IRE7_ACENE</name>
<gene>
    <name evidence="1" type="ORF">LWI28_012669</name>
</gene>
<accession>A0AAD5IRE7</accession>
<dbReference type="EMBL" id="JAJSOW010000103">
    <property type="protein sequence ID" value="KAI9174145.1"/>
    <property type="molecule type" value="Genomic_DNA"/>
</dbReference>
<dbReference type="Proteomes" id="UP001064489">
    <property type="component" value="Chromosome 8"/>
</dbReference>
<dbReference type="AlphaFoldDB" id="A0AAD5IRE7"/>
<comment type="caution">
    <text evidence="1">The sequence shown here is derived from an EMBL/GenBank/DDBJ whole genome shotgun (WGS) entry which is preliminary data.</text>
</comment>
<evidence type="ECO:0000313" key="2">
    <source>
        <dbReference type="Proteomes" id="UP001064489"/>
    </source>
</evidence>